<keyword evidence="1" id="KW-0472">Membrane</keyword>
<sequence>MKEHNSLDKVINNLESQGVVIDRAKLTELQHTNSVKTVFIKVIAIIGGLLGMTMFMGFLFMLFERSLSEDVPLFIISVLLLGITYFINKSNASAIKDGLAVATFISGFALFETAIAVGDYGKVDVILASVGLILSVISLLIYRNQLIAFLASAGVLISINCLLVFKGLYVVLPIYMSLLILLTVYLFYKEEVIRCKNTLMSQMYTPVFTATFCYTLFMSVMGSTMRYFHYFNTVSVMSRVVLTLVFIGATALTVQQLMKKLQIVSVVTKGIIYALLLFFLYYVGFDYPAFAVSVLFILWSFKKQYKVGFVLSVFALIWSMGMFYYDLRMTLLIKSISLLLSGIFFLAMYWLIQKNWKKDETV</sequence>
<feature type="transmembrane region" description="Helical" evidence="1">
    <location>
        <begin position="125"/>
        <end position="141"/>
    </location>
</feature>
<keyword evidence="4" id="KW-1185">Reference proteome</keyword>
<accession>A0A1G8D059</accession>
<feature type="transmembrane region" description="Helical" evidence="1">
    <location>
        <begin position="270"/>
        <end position="298"/>
    </location>
</feature>
<feature type="transmembrane region" description="Helical" evidence="1">
    <location>
        <begin position="70"/>
        <end position="87"/>
    </location>
</feature>
<keyword evidence="1" id="KW-1133">Transmembrane helix</keyword>
<protein>
    <recommendedName>
        <fullName evidence="2">DUF4401 domain-containing protein</fullName>
    </recommendedName>
</protein>
<keyword evidence="1" id="KW-0812">Transmembrane</keyword>
<evidence type="ECO:0000256" key="1">
    <source>
        <dbReference type="SAM" id="Phobius"/>
    </source>
</evidence>
<feature type="transmembrane region" description="Helical" evidence="1">
    <location>
        <begin position="208"/>
        <end position="228"/>
    </location>
</feature>
<feature type="transmembrane region" description="Helical" evidence="1">
    <location>
        <begin position="170"/>
        <end position="188"/>
    </location>
</feature>
<feature type="transmembrane region" description="Helical" evidence="1">
    <location>
        <begin position="240"/>
        <end position="258"/>
    </location>
</feature>
<evidence type="ECO:0000259" key="2">
    <source>
        <dbReference type="Pfam" id="PF14351"/>
    </source>
</evidence>
<proteinExistence type="predicted"/>
<dbReference type="Proteomes" id="UP000243588">
    <property type="component" value="Unassembled WGS sequence"/>
</dbReference>
<feature type="transmembrane region" description="Helical" evidence="1">
    <location>
        <begin position="38"/>
        <end position="63"/>
    </location>
</feature>
<name>A0A1G8D059_9FLAO</name>
<feature type="transmembrane region" description="Helical" evidence="1">
    <location>
        <begin position="99"/>
        <end position="118"/>
    </location>
</feature>
<dbReference type="EMBL" id="FNDQ01000005">
    <property type="protein sequence ID" value="SDH51042.1"/>
    <property type="molecule type" value="Genomic_DNA"/>
</dbReference>
<dbReference type="STRING" id="702745.SAMN05421818_10596"/>
<dbReference type="RefSeq" id="WP_090406664.1">
    <property type="nucleotide sequence ID" value="NZ_FNDQ01000005.1"/>
</dbReference>
<dbReference type="AlphaFoldDB" id="A0A1G8D059"/>
<evidence type="ECO:0000313" key="3">
    <source>
        <dbReference type="EMBL" id="SDH51042.1"/>
    </source>
</evidence>
<feature type="transmembrane region" description="Helical" evidence="1">
    <location>
        <begin position="305"/>
        <end position="325"/>
    </location>
</feature>
<feature type="transmembrane region" description="Helical" evidence="1">
    <location>
        <begin position="331"/>
        <end position="352"/>
    </location>
</feature>
<evidence type="ECO:0000313" key="4">
    <source>
        <dbReference type="Proteomes" id="UP000243588"/>
    </source>
</evidence>
<organism evidence="3 4">
    <name type="scientific">Myroides phaeus</name>
    <dbReference type="NCBI Taxonomy" id="702745"/>
    <lineage>
        <taxon>Bacteria</taxon>
        <taxon>Pseudomonadati</taxon>
        <taxon>Bacteroidota</taxon>
        <taxon>Flavobacteriia</taxon>
        <taxon>Flavobacteriales</taxon>
        <taxon>Flavobacteriaceae</taxon>
        <taxon>Myroides</taxon>
    </lineage>
</organism>
<gene>
    <name evidence="3" type="ORF">SAMN05421818_10596</name>
</gene>
<feature type="domain" description="DUF4401" evidence="2">
    <location>
        <begin position="39"/>
        <end position="354"/>
    </location>
</feature>
<feature type="transmembrane region" description="Helical" evidence="1">
    <location>
        <begin position="147"/>
        <end position="165"/>
    </location>
</feature>
<dbReference type="InterPro" id="IPR025513">
    <property type="entry name" value="DUF4401"/>
</dbReference>
<reference evidence="4" key="1">
    <citation type="submission" date="2016-10" db="EMBL/GenBank/DDBJ databases">
        <authorList>
            <person name="Varghese N."/>
            <person name="Submissions S."/>
        </authorList>
    </citation>
    <scope>NUCLEOTIDE SEQUENCE [LARGE SCALE GENOMIC DNA]</scope>
    <source>
        <strain evidence="4">DSM 23313</strain>
    </source>
</reference>
<dbReference type="Pfam" id="PF14351">
    <property type="entry name" value="DUF4401"/>
    <property type="match status" value="1"/>
</dbReference>